<accession>A0A1G7VSA1</accession>
<protein>
    <submittedName>
        <fullName evidence="1">Uncharacterized protein</fullName>
    </submittedName>
</protein>
<evidence type="ECO:0000313" key="1">
    <source>
        <dbReference type="EMBL" id="SDG62685.1"/>
    </source>
</evidence>
<dbReference type="EMBL" id="FNCN01000006">
    <property type="protein sequence ID" value="SDG62685.1"/>
    <property type="molecule type" value="Genomic_DNA"/>
</dbReference>
<reference evidence="1 2" key="1">
    <citation type="submission" date="2016-10" db="EMBL/GenBank/DDBJ databases">
        <authorList>
            <person name="de Groot N.N."/>
        </authorList>
    </citation>
    <scope>NUCLEOTIDE SEQUENCE [LARGE SCALE GENOMIC DNA]</scope>
    <source>
        <strain evidence="1 2">CPCC 201354</strain>
    </source>
</reference>
<keyword evidence="2" id="KW-1185">Reference proteome</keyword>
<organism evidence="1 2">
    <name type="scientific">Sinosporangium album</name>
    <dbReference type="NCBI Taxonomy" id="504805"/>
    <lineage>
        <taxon>Bacteria</taxon>
        <taxon>Bacillati</taxon>
        <taxon>Actinomycetota</taxon>
        <taxon>Actinomycetes</taxon>
        <taxon>Streptosporangiales</taxon>
        <taxon>Streptosporangiaceae</taxon>
        <taxon>Sinosporangium</taxon>
    </lineage>
</organism>
<gene>
    <name evidence="1" type="ORF">SAMN05421505_10622</name>
</gene>
<proteinExistence type="predicted"/>
<dbReference type="Proteomes" id="UP000198923">
    <property type="component" value="Unassembled WGS sequence"/>
</dbReference>
<name>A0A1G7VSA1_9ACTN</name>
<sequence length="25" mass="2720">VLIAPERGHNLTARGLLADLLSRFS</sequence>
<evidence type="ECO:0000313" key="2">
    <source>
        <dbReference type="Proteomes" id="UP000198923"/>
    </source>
</evidence>
<feature type="non-terminal residue" evidence="1">
    <location>
        <position position="1"/>
    </location>
</feature>
<dbReference type="AlphaFoldDB" id="A0A1G7VSA1"/>